<keyword evidence="4" id="KW-0508">mRNA splicing</keyword>
<dbReference type="WBParaSite" id="HCON_00148430-00001">
    <property type="protein sequence ID" value="HCON_00148430-00001"/>
    <property type="gene ID" value="HCON_00148430"/>
</dbReference>
<feature type="compositionally biased region" description="Basic residues" evidence="6">
    <location>
        <begin position="1"/>
        <end position="12"/>
    </location>
</feature>
<dbReference type="Pfam" id="PF03343">
    <property type="entry name" value="SART-1"/>
    <property type="match status" value="1"/>
</dbReference>
<evidence type="ECO:0000256" key="6">
    <source>
        <dbReference type="SAM" id="MobiDB-lite"/>
    </source>
</evidence>
<feature type="compositionally biased region" description="Basic and acidic residues" evidence="6">
    <location>
        <begin position="785"/>
        <end position="800"/>
    </location>
</feature>
<comment type="similarity">
    <text evidence="2">Belongs to the SNU66/SART1 family.</text>
</comment>
<feature type="compositionally biased region" description="Basic residues" evidence="6">
    <location>
        <begin position="364"/>
        <end position="380"/>
    </location>
</feature>
<dbReference type="OrthoDB" id="5583at2759"/>
<reference evidence="8" key="1">
    <citation type="submission" date="2020-12" db="UniProtKB">
        <authorList>
            <consortium name="WormBaseParasite"/>
        </authorList>
    </citation>
    <scope>IDENTIFICATION</scope>
    <source>
        <strain evidence="8">MHco3</strain>
    </source>
</reference>
<feature type="compositionally biased region" description="Basic and acidic residues" evidence="6">
    <location>
        <begin position="100"/>
        <end position="122"/>
    </location>
</feature>
<evidence type="ECO:0000256" key="4">
    <source>
        <dbReference type="ARBA" id="ARBA00023187"/>
    </source>
</evidence>
<feature type="region of interest" description="Disordered" evidence="6">
    <location>
        <begin position="360"/>
        <end position="447"/>
    </location>
</feature>
<evidence type="ECO:0000256" key="2">
    <source>
        <dbReference type="ARBA" id="ARBA00006076"/>
    </source>
</evidence>
<evidence type="ECO:0000313" key="8">
    <source>
        <dbReference type="WBParaSite" id="HCON_00148430-00001"/>
    </source>
</evidence>
<evidence type="ECO:0000256" key="1">
    <source>
        <dbReference type="ARBA" id="ARBA00004123"/>
    </source>
</evidence>
<feature type="region of interest" description="Disordered" evidence="6">
    <location>
        <begin position="1"/>
        <end position="122"/>
    </location>
</feature>
<dbReference type="GO" id="GO:0045292">
    <property type="term" value="P:mRNA cis splicing, via spliceosome"/>
    <property type="evidence" value="ECO:0007669"/>
    <property type="project" value="TreeGrafter"/>
</dbReference>
<dbReference type="AlphaFoldDB" id="A0A7I4YUB4"/>
<feature type="compositionally biased region" description="Polar residues" evidence="6">
    <location>
        <begin position="802"/>
        <end position="815"/>
    </location>
</feature>
<feature type="compositionally biased region" description="Basic and acidic residues" evidence="6">
    <location>
        <begin position="604"/>
        <end position="618"/>
    </location>
</feature>
<sequence length="844" mass="96292">MGTSSRHSKKRRGDNEDSDDERRKRERNRSSSRSRSPSPKPKKSRKREKEKQSSPTPKDDVAESLSIEETNKLRAKLGLAPLEMNDGPKPRESEDGTTVHVEDGFEFRHKKPENWSDKKKEQEMKEKIEIAKKKRQVYERVLVAKSVAESDSDDDAADWVEKMRKQEEEKKRAEERAKMLDAMDEEFGVNSIIAEEKAKQAKKKARQEAKEKIKNQYTGGLVVGHSKEAFIGVTDQILVLDDKSVLDDGEEVLVNPNLIDNEKYARNRELKRRKELQKGFDDVDEFGNKKSYGVLTKYDEELEGVQREQFRLDEGGGYDLEKDEREARMRRELELAGKTLVSMEMQKYQIGSEFYTKEEMTSFRKVKKGKKEKSTRKRKILKAEDLVPDEPAGGSDLGSRKNRRVPKEENGKQEPAEENADGVAEDKISNEEPNTAEPSGPWKRATKNAVDINMLKGLVDKDSSDIEDSDEELGGAVDLSAVVVDDDAEEELAMVMDKARRLRQVVVKKENDDVAQKVLEMVSSHNIKMEVDDDGDVVQNGALKEEVVTLDSTMEYCRNIGEIPTYGLAGNRTDAIDVSEMKQEDVEDDTAEIRKWKQAQAEKELRRKERLLQKDSKGRRINKPSTSSAAIDSDDEQRLREAEDAAYSDDEHSDSGGVKKEYENVLGKEADVSKGVGAMLKLAAQKGYLNDPETKKKTGQNLDHLRNQSKTQIEQGKYDIEDKYAKKLDRLGTTGRGPIMPFIEKKDYRPEVNIHYVDEKGRVMDQKDAYRELSYKFHGRNPGKKQTEKRISRRDKKEMLKQMNSSDTPLGTLSKQLRKQEQLQTPYLVLSGSGRSDHTSLKKE</sequence>
<dbReference type="GO" id="GO:0000481">
    <property type="term" value="P:maturation of 5S rRNA"/>
    <property type="evidence" value="ECO:0007669"/>
    <property type="project" value="TreeGrafter"/>
</dbReference>
<dbReference type="GO" id="GO:0046540">
    <property type="term" value="C:U4/U6 x U5 tri-snRNP complex"/>
    <property type="evidence" value="ECO:0007669"/>
    <property type="project" value="InterPro"/>
</dbReference>
<dbReference type="InterPro" id="IPR005011">
    <property type="entry name" value="SNU66/SART1"/>
</dbReference>
<evidence type="ECO:0000313" key="7">
    <source>
        <dbReference type="Proteomes" id="UP000025227"/>
    </source>
</evidence>
<feature type="compositionally biased region" description="Basic and acidic residues" evidence="6">
    <location>
        <begin position="47"/>
        <end position="61"/>
    </location>
</feature>
<accession>A0A7I4YUB4</accession>
<feature type="compositionally biased region" description="Basic and acidic residues" evidence="6">
    <location>
        <begin position="835"/>
        <end position="844"/>
    </location>
</feature>
<keyword evidence="5" id="KW-0539">Nucleus</keyword>
<feature type="region of interest" description="Disordered" evidence="6">
    <location>
        <begin position="604"/>
        <end position="662"/>
    </location>
</feature>
<dbReference type="Proteomes" id="UP000025227">
    <property type="component" value="Unplaced"/>
</dbReference>
<dbReference type="InterPro" id="IPR045347">
    <property type="entry name" value="HIND"/>
</dbReference>
<protein>
    <submittedName>
        <fullName evidence="8">U4/U6.U5 tri-snRNP-associated protein 1</fullName>
    </submittedName>
</protein>
<feature type="compositionally biased region" description="Basic and acidic residues" evidence="6">
    <location>
        <begin position="405"/>
        <end position="415"/>
    </location>
</feature>
<proteinExistence type="inferred from homology"/>
<dbReference type="PANTHER" id="PTHR14152:SF5">
    <property type="entry name" value="U4_U6.U5 TRI-SNRNP-ASSOCIATED PROTEIN 1"/>
    <property type="match status" value="1"/>
</dbReference>
<evidence type="ECO:0000256" key="5">
    <source>
        <dbReference type="ARBA" id="ARBA00023242"/>
    </source>
</evidence>
<comment type="subcellular location">
    <subcellularLocation>
        <location evidence="1">Nucleus</location>
    </subcellularLocation>
</comment>
<evidence type="ECO:0000256" key="3">
    <source>
        <dbReference type="ARBA" id="ARBA00022664"/>
    </source>
</evidence>
<dbReference type="OMA" id="KRRDYTG"/>
<dbReference type="PANTHER" id="PTHR14152">
    <property type="entry name" value="SQUAMOUS CELL CARCINOMA ANTIGEN RECOGNISED BY CYTOTOXIC T LYMPHOCYTES"/>
    <property type="match status" value="1"/>
</dbReference>
<organism evidence="7 8">
    <name type="scientific">Haemonchus contortus</name>
    <name type="common">Barber pole worm</name>
    <dbReference type="NCBI Taxonomy" id="6289"/>
    <lineage>
        <taxon>Eukaryota</taxon>
        <taxon>Metazoa</taxon>
        <taxon>Ecdysozoa</taxon>
        <taxon>Nematoda</taxon>
        <taxon>Chromadorea</taxon>
        <taxon>Rhabditida</taxon>
        <taxon>Rhabditina</taxon>
        <taxon>Rhabditomorpha</taxon>
        <taxon>Strongyloidea</taxon>
        <taxon>Trichostrongylidae</taxon>
        <taxon>Haemonchus</taxon>
    </lineage>
</organism>
<feature type="compositionally biased region" description="Basic and acidic residues" evidence="6">
    <location>
        <begin position="636"/>
        <end position="662"/>
    </location>
</feature>
<name>A0A7I4YUB4_HAECO</name>
<feature type="region of interest" description="Disordered" evidence="6">
    <location>
        <begin position="777"/>
        <end position="844"/>
    </location>
</feature>
<feature type="region of interest" description="Disordered" evidence="6">
    <location>
        <begin position="691"/>
        <end position="714"/>
    </location>
</feature>
<keyword evidence="7" id="KW-1185">Reference proteome</keyword>
<keyword evidence="3" id="KW-0507">mRNA processing</keyword>
<dbReference type="Pfam" id="PF19252">
    <property type="entry name" value="HIND"/>
    <property type="match status" value="1"/>
</dbReference>